<dbReference type="GO" id="GO:0051087">
    <property type="term" value="F:protein-folding chaperone binding"/>
    <property type="evidence" value="ECO:0007669"/>
    <property type="project" value="InterPro"/>
</dbReference>
<dbReference type="OrthoDB" id="417450at2759"/>
<dbReference type="OMA" id="PNICREP"/>
<dbReference type="InterPro" id="IPR036533">
    <property type="entry name" value="BAG_dom_sf"/>
</dbReference>
<evidence type="ECO:0000313" key="3">
    <source>
        <dbReference type="EMBL" id="EEQ27957.1"/>
    </source>
</evidence>
<evidence type="ECO:0000256" key="1">
    <source>
        <dbReference type="SAM" id="MobiDB-lite"/>
    </source>
</evidence>
<feature type="compositionally biased region" description="Low complexity" evidence="1">
    <location>
        <begin position="337"/>
        <end position="371"/>
    </location>
</feature>
<evidence type="ECO:0000259" key="2">
    <source>
        <dbReference type="Pfam" id="PF02179"/>
    </source>
</evidence>
<organism evidence="3 4">
    <name type="scientific">Arthroderma otae (strain ATCC MYA-4605 / CBS 113480)</name>
    <name type="common">Microsporum canis</name>
    <dbReference type="NCBI Taxonomy" id="554155"/>
    <lineage>
        <taxon>Eukaryota</taxon>
        <taxon>Fungi</taxon>
        <taxon>Dikarya</taxon>
        <taxon>Ascomycota</taxon>
        <taxon>Pezizomycotina</taxon>
        <taxon>Eurotiomycetes</taxon>
        <taxon>Eurotiomycetidae</taxon>
        <taxon>Onygenales</taxon>
        <taxon>Arthrodermataceae</taxon>
        <taxon>Microsporum</taxon>
    </lineage>
</organism>
<feature type="compositionally biased region" description="Low complexity" evidence="1">
    <location>
        <begin position="40"/>
        <end position="62"/>
    </location>
</feature>
<feature type="domain" description="BAG" evidence="2">
    <location>
        <begin position="416"/>
        <end position="488"/>
    </location>
</feature>
<dbReference type="InterPro" id="IPR003103">
    <property type="entry name" value="BAG_domain"/>
</dbReference>
<name>C5FDI3_ARTOC</name>
<feature type="compositionally biased region" description="Polar residues" evidence="1">
    <location>
        <begin position="297"/>
        <end position="311"/>
    </location>
</feature>
<evidence type="ECO:0000313" key="4">
    <source>
        <dbReference type="Proteomes" id="UP000002035"/>
    </source>
</evidence>
<keyword evidence="4" id="KW-1185">Reference proteome</keyword>
<dbReference type="AlphaFoldDB" id="C5FDI3"/>
<feature type="region of interest" description="Disordered" evidence="1">
    <location>
        <begin position="40"/>
        <end position="78"/>
    </location>
</feature>
<feature type="region of interest" description="Disordered" evidence="1">
    <location>
        <begin position="192"/>
        <end position="406"/>
    </location>
</feature>
<feature type="compositionally biased region" description="Acidic residues" evidence="1">
    <location>
        <begin position="196"/>
        <end position="225"/>
    </location>
</feature>
<dbReference type="GeneID" id="9226671"/>
<sequence length="493" mass="55926">MATREHRRNGIWDGPRDQENHYYNNYSYYDPYRYSQTSYYSTPRTYSSNSNRSSRSNSNTISPEEARRRARHLASPSADDGELPDIIIFKYRNEAWSFEYPAFSIDDGRLHISDLRRLACETLHIGDTSRIKLMYKGRLLNDDNASAKSQGLKQFSEVVAIVMPGYTEGVYRGGSYYASSNMVDGWREAELIPVSDSEEDEGEAAGGGEEEEEEDDEEEEEEEDERYYFKSSARRGRSPPPMPARQERRPSVRRERKPRDPSPVSPDRGPRLRTTRQTAPPVREPARETAPPKQRPSPKQTAPKQKTSKYQYPTPPLPSSSPVSFDPLPNICREPRPYATYYPSPSASSTASTPTYPSDSTSASAFTAASAPPTPLPTSKPEPSGPYSVPNRPPTPCPDFKASQTSDEKLSIFETHVKEKLLPLCYQFMLHPPADARLRLKEQKRLNEAIERVLARADEITVGDSRPLRDRRKSIVQLIQRSQGRMDDMVDGR</sequence>
<gene>
    <name evidence="3" type="ORF">MCYG_00845</name>
</gene>
<dbReference type="EMBL" id="DS995701">
    <property type="protein sequence ID" value="EEQ27957.1"/>
    <property type="molecule type" value="Genomic_DNA"/>
</dbReference>
<dbReference type="VEuPathDB" id="FungiDB:MCYG_00845"/>
<dbReference type="eggNOG" id="ENOG502S9SN">
    <property type="taxonomic scope" value="Eukaryota"/>
</dbReference>
<dbReference type="Gene3D" id="1.20.58.120">
    <property type="entry name" value="BAG domain"/>
    <property type="match status" value="1"/>
</dbReference>
<dbReference type="Proteomes" id="UP000002035">
    <property type="component" value="Unassembled WGS sequence"/>
</dbReference>
<dbReference type="Pfam" id="PF02179">
    <property type="entry name" value="BAG"/>
    <property type="match status" value="1"/>
</dbReference>
<feature type="compositionally biased region" description="Low complexity" evidence="1">
    <location>
        <begin position="320"/>
        <end position="329"/>
    </location>
</feature>
<feature type="compositionally biased region" description="Basic and acidic residues" evidence="1">
    <location>
        <begin position="245"/>
        <end position="260"/>
    </location>
</feature>
<proteinExistence type="predicted"/>
<feature type="compositionally biased region" description="Pro residues" evidence="1">
    <location>
        <begin position="372"/>
        <end position="384"/>
    </location>
</feature>
<dbReference type="SUPFAM" id="SSF63491">
    <property type="entry name" value="BAG domain"/>
    <property type="match status" value="1"/>
</dbReference>
<reference evidence="4" key="1">
    <citation type="journal article" date="2012" name="MBio">
        <title>Comparative genome analysis of Trichophyton rubrum and related dermatophytes reveals candidate genes involved in infection.</title>
        <authorList>
            <person name="Martinez D.A."/>
            <person name="Oliver B.G."/>
            <person name="Graeser Y."/>
            <person name="Goldberg J.M."/>
            <person name="Li W."/>
            <person name="Martinez-Rossi N.M."/>
            <person name="Monod M."/>
            <person name="Shelest E."/>
            <person name="Barton R.C."/>
            <person name="Birch E."/>
            <person name="Brakhage A.A."/>
            <person name="Chen Z."/>
            <person name="Gurr S.J."/>
            <person name="Heiman D."/>
            <person name="Heitman J."/>
            <person name="Kosti I."/>
            <person name="Rossi A."/>
            <person name="Saif S."/>
            <person name="Samalova M."/>
            <person name="Saunders C.W."/>
            <person name="Shea T."/>
            <person name="Summerbell R.C."/>
            <person name="Xu J."/>
            <person name="Young S."/>
            <person name="Zeng Q."/>
            <person name="Birren B.W."/>
            <person name="Cuomo C.A."/>
            <person name="White T.C."/>
        </authorList>
    </citation>
    <scope>NUCLEOTIDE SEQUENCE [LARGE SCALE GENOMIC DNA]</scope>
    <source>
        <strain evidence="4">ATCC MYA-4605 / CBS 113480</strain>
    </source>
</reference>
<dbReference type="RefSeq" id="XP_002850741.1">
    <property type="nucleotide sequence ID" value="XM_002850695.1"/>
</dbReference>
<accession>C5FDI3</accession>
<dbReference type="HOGENOM" id="CLU_044389_0_0_1"/>
<dbReference type="STRING" id="554155.C5FDI3"/>
<protein>
    <recommendedName>
        <fullName evidence="2">BAG domain-containing protein</fullName>
    </recommendedName>
</protein>